<gene>
    <name evidence="3" type="ORF">DXH78_00520</name>
</gene>
<evidence type="ECO:0000313" key="3">
    <source>
        <dbReference type="EMBL" id="RDV03205.1"/>
    </source>
</evidence>
<evidence type="ECO:0000256" key="2">
    <source>
        <dbReference type="SAM" id="SignalP"/>
    </source>
</evidence>
<feature type="signal peptide" evidence="2">
    <location>
        <begin position="1"/>
        <end position="22"/>
    </location>
</feature>
<dbReference type="Proteomes" id="UP000263993">
    <property type="component" value="Unassembled WGS sequence"/>
</dbReference>
<comment type="caution">
    <text evidence="3">The sequence shown here is derived from an EMBL/GenBank/DDBJ whole genome shotgun (WGS) entry which is preliminary data.</text>
</comment>
<dbReference type="RefSeq" id="WP_115515233.1">
    <property type="nucleotide sequence ID" value="NZ_QRGO01000001.1"/>
</dbReference>
<accession>A0A371B6I5</accession>
<feature type="region of interest" description="Disordered" evidence="1">
    <location>
        <begin position="91"/>
        <end position="112"/>
    </location>
</feature>
<protein>
    <recommendedName>
        <fullName evidence="5">Lipoprotein</fullName>
    </recommendedName>
</protein>
<name>A0A371B6I5_9BRAD</name>
<feature type="chain" id="PRO_5016563403" description="Lipoprotein" evidence="2">
    <location>
        <begin position="23"/>
        <end position="384"/>
    </location>
</feature>
<keyword evidence="2" id="KW-0732">Signal</keyword>
<dbReference type="PROSITE" id="PS51257">
    <property type="entry name" value="PROKAR_LIPOPROTEIN"/>
    <property type="match status" value="1"/>
</dbReference>
<feature type="compositionally biased region" description="Pro residues" evidence="1">
    <location>
        <begin position="92"/>
        <end position="112"/>
    </location>
</feature>
<evidence type="ECO:0000313" key="4">
    <source>
        <dbReference type="Proteomes" id="UP000263993"/>
    </source>
</evidence>
<organism evidence="3 4">
    <name type="scientific">Undibacter mobilis</name>
    <dbReference type="NCBI Taxonomy" id="2292256"/>
    <lineage>
        <taxon>Bacteria</taxon>
        <taxon>Pseudomonadati</taxon>
        <taxon>Pseudomonadota</taxon>
        <taxon>Alphaproteobacteria</taxon>
        <taxon>Hyphomicrobiales</taxon>
        <taxon>Nitrobacteraceae</taxon>
        <taxon>Undibacter</taxon>
    </lineage>
</organism>
<proteinExistence type="predicted"/>
<evidence type="ECO:0000256" key="1">
    <source>
        <dbReference type="SAM" id="MobiDB-lite"/>
    </source>
</evidence>
<dbReference type="EMBL" id="QRGO01000001">
    <property type="protein sequence ID" value="RDV03205.1"/>
    <property type="molecule type" value="Genomic_DNA"/>
</dbReference>
<evidence type="ECO:0008006" key="5">
    <source>
        <dbReference type="Google" id="ProtNLM"/>
    </source>
</evidence>
<dbReference type="AlphaFoldDB" id="A0A371B6I5"/>
<keyword evidence="4" id="KW-1185">Reference proteome</keyword>
<dbReference type="OrthoDB" id="8263621at2"/>
<sequence>MLRRLVTAALLSPLAVMLSACAGGLPAGSSIAVAGDYEAKLAAWDAARRPYEAAAAAYWDAVSDKRRIRNAKRRSNETILLDDYVLEHPPVYSGPPRPVDPNAPPGPRPGEAPPIPVIADFLRHAKAQFGFVPDQPASELDFKRAYARVALASGLTREQIVGVYAFETGGNGTYDTQAGVSPKRATAISPAVGYNQMLSTNSVSMLAEHADIVLAALRRKEQTLQGEARRAMARKIEAVKRMIAYAKSVPGKWSEYDKLAKQTAGGMGIHAIVLDIDIGPVVQTQKLLNSVLFARMKGYRAPLTAPELELMNLTGDSTGLDMVTMPVEFRTQVPTSNFFQRNGYERNPVARRTGVVGKLIADIDGQMQRGAQAAGSKELAAAAN</sequence>
<reference evidence="4" key="1">
    <citation type="submission" date="2018-08" db="EMBL/GenBank/DDBJ databases">
        <authorList>
            <person name="Kim S.-J."/>
            <person name="Jung G.-Y."/>
        </authorList>
    </citation>
    <scope>NUCLEOTIDE SEQUENCE [LARGE SCALE GENOMIC DNA]</scope>
    <source>
        <strain evidence="4">GY_H</strain>
    </source>
</reference>